<protein>
    <submittedName>
        <fullName evidence="4">GNAT family N-acetyltransferase</fullName>
        <ecNumber evidence="4">2.3.-.-</ecNumber>
    </submittedName>
</protein>
<dbReference type="PANTHER" id="PTHR43877:SF1">
    <property type="entry name" value="ACETYLTRANSFERASE"/>
    <property type="match status" value="1"/>
</dbReference>
<dbReference type="CDD" id="cd04301">
    <property type="entry name" value="NAT_SF"/>
    <property type="match status" value="1"/>
</dbReference>
<dbReference type="GO" id="GO:0016746">
    <property type="term" value="F:acyltransferase activity"/>
    <property type="evidence" value="ECO:0007669"/>
    <property type="project" value="UniProtKB-KW"/>
</dbReference>
<proteinExistence type="predicted"/>
<keyword evidence="1 4" id="KW-0808">Transferase</keyword>
<dbReference type="SUPFAM" id="SSF55729">
    <property type="entry name" value="Acyl-CoA N-acyltransferases (Nat)"/>
    <property type="match status" value="1"/>
</dbReference>
<dbReference type="PROSITE" id="PS51186">
    <property type="entry name" value="GNAT"/>
    <property type="match status" value="1"/>
</dbReference>
<dbReference type="PANTHER" id="PTHR43877">
    <property type="entry name" value="AMINOALKYLPHOSPHONATE N-ACETYLTRANSFERASE-RELATED-RELATED"/>
    <property type="match status" value="1"/>
</dbReference>
<dbReference type="Gene3D" id="3.40.630.30">
    <property type="match status" value="1"/>
</dbReference>
<dbReference type="Pfam" id="PF00583">
    <property type="entry name" value="Acetyltransf_1"/>
    <property type="match status" value="1"/>
</dbReference>
<sequence>MRAKVNFSHRIATAADTDAIIAVMKASIAENMKDFLTPEEVTAAQETMGLDTTLIEDGTYFVIETEKDGETVLAGCGGWGKRRTLYGGNHTKGRDDSYADPSTDAARIRAMYTHPDWTRNGIGTLLIELGENAAREAGFKTIELGSTLPGEPLYRARGYEEISRETQIAANGSVNTVILMRKAL</sequence>
<dbReference type="InterPro" id="IPR016181">
    <property type="entry name" value="Acyl_CoA_acyltransferase"/>
</dbReference>
<dbReference type="InterPro" id="IPR050832">
    <property type="entry name" value="Bact_Acetyltransf"/>
</dbReference>
<keyword evidence="5" id="KW-1185">Reference proteome</keyword>
<dbReference type="EMBL" id="JBHPON010000003">
    <property type="protein sequence ID" value="MFC6037384.1"/>
    <property type="molecule type" value="Genomic_DNA"/>
</dbReference>
<dbReference type="EC" id="2.3.-.-" evidence="4"/>
<accession>A0ABW1L0R2</accession>
<keyword evidence="2 4" id="KW-0012">Acyltransferase</keyword>
<evidence type="ECO:0000313" key="4">
    <source>
        <dbReference type="EMBL" id="MFC6037384.1"/>
    </source>
</evidence>
<feature type="domain" description="N-acetyltransferase" evidence="3">
    <location>
        <begin position="7"/>
        <end position="184"/>
    </location>
</feature>
<name>A0ABW1L0R2_9PROT</name>
<evidence type="ECO:0000313" key="5">
    <source>
        <dbReference type="Proteomes" id="UP001596116"/>
    </source>
</evidence>
<evidence type="ECO:0000259" key="3">
    <source>
        <dbReference type="PROSITE" id="PS51186"/>
    </source>
</evidence>
<dbReference type="InterPro" id="IPR000182">
    <property type="entry name" value="GNAT_dom"/>
</dbReference>
<evidence type="ECO:0000256" key="1">
    <source>
        <dbReference type="ARBA" id="ARBA00022679"/>
    </source>
</evidence>
<organism evidence="4 5">
    <name type="scientific">Hyphococcus aureus</name>
    <dbReference type="NCBI Taxonomy" id="2666033"/>
    <lineage>
        <taxon>Bacteria</taxon>
        <taxon>Pseudomonadati</taxon>
        <taxon>Pseudomonadota</taxon>
        <taxon>Alphaproteobacteria</taxon>
        <taxon>Parvularculales</taxon>
        <taxon>Parvularculaceae</taxon>
        <taxon>Hyphococcus</taxon>
    </lineage>
</organism>
<reference evidence="4 5" key="1">
    <citation type="submission" date="2024-09" db="EMBL/GenBank/DDBJ databases">
        <authorList>
            <person name="Zhang Z.-H."/>
        </authorList>
    </citation>
    <scope>NUCLEOTIDE SEQUENCE [LARGE SCALE GENOMIC DNA]</scope>
    <source>
        <strain evidence="4 5">HHTR114</strain>
    </source>
</reference>
<dbReference type="Proteomes" id="UP001596116">
    <property type="component" value="Unassembled WGS sequence"/>
</dbReference>
<comment type="caution">
    <text evidence="4">The sequence shown here is derived from an EMBL/GenBank/DDBJ whole genome shotgun (WGS) entry which is preliminary data.</text>
</comment>
<gene>
    <name evidence="4" type="ORF">ACFMB1_17645</name>
</gene>
<evidence type="ECO:0000256" key="2">
    <source>
        <dbReference type="ARBA" id="ARBA00023315"/>
    </source>
</evidence>
<dbReference type="RefSeq" id="WP_379881220.1">
    <property type="nucleotide sequence ID" value="NZ_JBHPON010000003.1"/>
</dbReference>